<dbReference type="EMBL" id="JAQQXR010000001">
    <property type="protein sequence ID" value="MDC8756593.1"/>
    <property type="molecule type" value="Genomic_DNA"/>
</dbReference>
<keyword evidence="4" id="KW-0460">Magnesium</keyword>
<dbReference type="InterPro" id="IPR036412">
    <property type="entry name" value="HAD-like_sf"/>
</dbReference>
<sequence length="218" mass="24811">MKKVKGVLWDNDGVLVNTEQLFYETNREVLLEQGITLTRKQFFDWFLYYSYGAWHLLLEKAYSEQQIELLRQERNRRFGEKLAKAGNLVHCGVEAILADLWRRVPMGVVTGSYAAHFQLSHRDSKLTPYFDFVVCREMYGAEKPAPDSYLMGLARLGVPAHECLAIEDSPRGLRAANAAGLECIVVRTELTRGHAFDGAFCVVDSMQELREVLASFVD</sequence>
<dbReference type="PANTHER" id="PTHR46193">
    <property type="entry name" value="6-PHOSPHOGLUCONATE PHOSPHATASE"/>
    <property type="match status" value="1"/>
</dbReference>
<dbReference type="InterPro" id="IPR023214">
    <property type="entry name" value="HAD_sf"/>
</dbReference>
<dbReference type="PANTHER" id="PTHR46193:SF18">
    <property type="entry name" value="HEXITOL PHOSPHATASE B"/>
    <property type="match status" value="1"/>
</dbReference>
<keyword evidence="5" id="KW-0119">Carbohydrate metabolism</keyword>
<dbReference type="CDD" id="cd07505">
    <property type="entry name" value="HAD_BPGM-like"/>
    <property type="match status" value="1"/>
</dbReference>
<dbReference type="NCBIfam" id="TIGR01509">
    <property type="entry name" value="HAD-SF-IA-v3"/>
    <property type="match status" value="1"/>
</dbReference>
<dbReference type="InterPro" id="IPR006439">
    <property type="entry name" value="HAD-SF_hydro_IA"/>
</dbReference>
<gene>
    <name evidence="6" type="ORF">OIK44_03195</name>
</gene>
<evidence type="ECO:0000256" key="3">
    <source>
        <dbReference type="ARBA" id="ARBA00022723"/>
    </source>
</evidence>
<keyword evidence="7" id="KW-1185">Reference proteome</keyword>
<dbReference type="SFLD" id="SFLDG01129">
    <property type="entry name" value="C1.5:_HAD__Beta-PGM__Phosphata"/>
    <property type="match status" value="1"/>
</dbReference>
<keyword evidence="3" id="KW-0479">Metal-binding</keyword>
<dbReference type="RefSeq" id="WP_273669229.1">
    <property type="nucleotide sequence ID" value="NZ_JAQQXR010000001.1"/>
</dbReference>
<dbReference type="SUPFAM" id="SSF56784">
    <property type="entry name" value="HAD-like"/>
    <property type="match status" value="1"/>
</dbReference>
<dbReference type="Pfam" id="PF13419">
    <property type="entry name" value="HAD_2"/>
    <property type="match status" value="1"/>
</dbReference>
<evidence type="ECO:0000313" key="6">
    <source>
        <dbReference type="EMBL" id="MDC8756593.1"/>
    </source>
</evidence>
<reference evidence="6 7" key="1">
    <citation type="submission" date="2022-10" db="EMBL/GenBank/DDBJ databases">
        <title>Janthinobacterium sp. hw3 Genome sequencing.</title>
        <authorList>
            <person name="Park S."/>
        </authorList>
    </citation>
    <scope>NUCLEOTIDE SEQUENCE [LARGE SCALE GENOMIC DNA]</scope>
    <source>
        <strain evidence="7">hw3</strain>
    </source>
</reference>
<dbReference type="InterPro" id="IPR041492">
    <property type="entry name" value="HAD_2"/>
</dbReference>
<comment type="cofactor">
    <cofactor evidence="1">
        <name>Mg(2+)</name>
        <dbReference type="ChEBI" id="CHEBI:18420"/>
    </cofactor>
</comment>
<evidence type="ECO:0000256" key="5">
    <source>
        <dbReference type="ARBA" id="ARBA00023277"/>
    </source>
</evidence>
<dbReference type="SFLD" id="SFLDS00003">
    <property type="entry name" value="Haloacid_Dehalogenase"/>
    <property type="match status" value="1"/>
</dbReference>
<comment type="caution">
    <text evidence="6">The sequence shown here is derived from an EMBL/GenBank/DDBJ whole genome shotgun (WGS) entry which is preliminary data.</text>
</comment>
<organism evidence="6 7">
    <name type="scientific">Janthinobacterium fluminis</name>
    <dbReference type="NCBI Taxonomy" id="2987524"/>
    <lineage>
        <taxon>Bacteria</taxon>
        <taxon>Pseudomonadati</taxon>
        <taxon>Pseudomonadota</taxon>
        <taxon>Betaproteobacteria</taxon>
        <taxon>Burkholderiales</taxon>
        <taxon>Oxalobacteraceae</taxon>
        <taxon>Janthinobacterium</taxon>
    </lineage>
</organism>
<dbReference type="Gene3D" id="3.40.50.1000">
    <property type="entry name" value="HAD superfamily/HAD-like"/>
    <property type="match status" value="1"/>
</dbReference>
<evidence type="ECO:0000256" key="4">
    <source>
        <dbReference type="ARBA" id="ARBA00022842"/>
    </source>
</evidence>
<evidence type="ECO:0000256" key="2">
    <source>
        <dbReference type="ARBA" id="ARBA00006171"/>
    </source>
</evidence>
<evidence type="ECO:0000313" key="7">
    <source>
        <dbReference type="Proteomes" id="UP001221208"/>
    </source>
</evidence>
<protein>
    <submittedName>
        <fullName evidence="6">HAD family phosphatase</fullName>
    </submittedName>
</protein>
<accession>A0ABT5JV26</accession>
<dbReference type="Proteomes" id="UP001221208">
    <property type="component" value="Unassembled WGS sequence"/>
</dbReference>
<dbReference type="Gene3D" id="1.10.150.240">
    <property type="entry name" value="Putative phosphatase, domain 2"/>
    <property type="match status" value="1"/>
</dbReference>
<proteinExistence type="inferred from homology"/>
<dbReference type="InterPro" id="IPR023198">
    <property type="entry name" value="PGP-like_dom2"/>
</dbReference>
<name>A0ABT5JV26_9BURK</name>
<evidence type="ECO:0000256" key="1">
    <source>
        <dbReference type="ARBA" id="ARBA00001946"/>
    </source>
</evidence>
<comment type="similarity">
    <text evidence="2">Belongs to the HAD-like hydrolase superfamily. CbbY/CbbZ/Gph/YieH family.</text>
</comment>
<dbReference type="InterPro" id="IPR051600">
    <property type="entry name" value="Beta-PGM-like"/>
</dbReference>